<dbReference type="EMBL" id="UOFA01000033">
    <property type="protein sequence ID" value="VAW43784.1"/>
    <property type="molecule type" value="Genomic_DNA"/>
</dbReference>
<dbReference type="EC" id="1.13.11.93" evidence="6"/>
<evidence type="ECO:0000313" key="8">
    <source>
        <dbReference type="EMBL" id="VAW43784.1"/>
    </source>
</evidence>
<protein>
    <recommendedName>
        <fullName evidence="6">2-oxoadipate dioxygenase/decarboxylase</fullName>
        <ecNumber evidence="6">1.13.11.93</ecNumber>
    </recommendedName>
    <alternativeName>
        <fullName evidence="7">2-hydroxyglutarate synthase</fullName>
    </alternativeName>
</protein>
<dbReference type="PANTHER" id="PTHR31136">
    <property type="entry name" value="DUF1338 DOMAIN-CONTAINING PROTEIN"/>
    <property type="match status" value="1"/>
</dbReference>
<dbReference type="Gene3D" id="3.10.180.50">
    <property type="match status" value="1"/>
</dbReference>
<evidence type="ECO:0000256" key="5">
    <source>
        <dbReference type="ARBA" id="ARBA00035013"/>
    </source>
</evidence>
<dbReference type="Pfam" id="PF07063">
    <property type="entry name" value="HGLS"/>
    <property type="match status" value="1"/>
</dbReference>
<dbReference type="PANTHER" id="PTHR31136:SF5">
    <property type="entry name" value="2-OXOADIPATE DIOXYGENASE_DECARBOXYLASE, CHLOROPLASTIC"/>
    <property type="match status" value="1"/>
</dbReference>
<evidence type="ECO:0000256" key="4">
    <source>
        <dbReference type="ARBA" id="ARBA00023004"/>
    </source>
</evidence>
<keyword evidence="8" id="KW-0378">Hydrolase</keyword>
<evidence type="ECO:0000256" key="6">
    <source>
        <dbReference type="ARBA" id="ARBA00035023"/>
    </source>
</evidence>
<reference evidence="8" key="1">
    <citation type="submission" date="2018-06" db="EMBL/GenBank/DDBJ databases">
        <authorList>
            <person name="Zhirakovskaya E."/>
        </authorList>
    </citation>
    <scope>NUCLEOTIDE SEQUENCE</scope>
</reference>
<comment type="cofactor">
    <cofactor evidence="1">
        <name>Fe(2+)</name>
        <dbReference type="ChEBI" id="CHEBI:29033"/>
    </cofactor>
</comment>
<keyword evidence="4" id="KW-0408">Iron</keyword>
<dbReference type="GO" id="GO:0051213">
    <property type="term" value="F:dioxygenase activity"/>
    <property type="evidence" value="ECO:0007669"/>
    <property type="project" value="UniProtKB-KW"/>
</dbReference>
<keyword evidence="3" id="KW-0560">Oxidoreductase</keyword>
<dbReference type="GO" id="GO:0016787">
    <property type="term" value="F:hydrolase activity"/>
    <property type="evidence" value="ECO:0007669"/>
    <property type="project" value="UniProtKB-KW"/>
</dbReference>
<dbReference type="SMART" id="SM01150">
    <property type="entry name" value="DUF1338"/>
    <property type="match status" value="1"/>
</dbReference>
<keyword evidence="2" id="KW-0223">Dioxygenase</keyword>
<comment type="similarity">
    <text evidence="5">Belongs to the 2-oxoadipate dioxygenase/decarboxylase family.</text>
</comment>
<gene>
    <name evidence="8" type="ORF">MNBD_GAMMA02-610</name>
</gene>
<dbReference type="InterPro" id="IPR009770">
    <property type="entry name" value="HGLS"/>
</dbReference>
<evidence type="ECO:0000256" key="3">
    <source>
        <dbReference type="ARBA" id="ARBA00023002"/>
    </source>
</evidence>
<accession>A0A3B0WJR3</accession>
<dbReference type="CDD" id="cd16350">
    <property type="entry name" value="VOC_like"/>
    <property type="match status" value="1"/>
</dbReference>
<sequence length="266" mass="30660">MQTVETFFKHLWHQYTDINPQAHAIHTLLQARGETVVNDHVAMRTFNTEKLGIDRLSKTFEAMGYENRGSYDFTAKQLNAYHFEHQENPNHPKIFISELITESFSDELQAIVKKIDDQVDADEVFDEDFLYTGRPWNLSFADYITLLRESEYAAWTAAFGYRANHFTVSINHLNTFFDIQSLNQFILDNGFAMNESGGIIKGSPEQWLEQSSTMAPMVNLEFSDVNHLVPSCFYEFAKRFPMDTGMLYQGFIAASADKIFESTHSK</sequence>
<dbReference type="AlphaFoldDB" id="A0A3B0WJR3"/>
<evidence type="ECO:0000256" key="2">
    <source>
        <dbReference type="ARBA" id="ARBA00022964"/>
    </source>
</evidence>
<evidence type="ECO:0000256" key="1">
    <source>
        <dbReference type="ARBA" id="ARBA00001954"/>
    </source>
</evidence>
<proteinExistence type="inferred from homology"/>
<organism evidence="8">
    <name type="scientific">hydrothermal vent metagenome</name>
    <dbReference type="NCBI Taxonomy" id="652676"/>
    <lineage>
        <taxon>unclassified sequences</taxon>
        <taxon>metagenomes</taxon>
        <taxon>ecological metagenomes</taxon>
    </lineage>
</organism>
<evidence type="ECO:0000256" key="7">
    <source>
        <dbReference type="ARBA" id="ARBA00035045"/>
    </source>
</evidence>
<name>A0A3B0WJR3_9ZZZZ</name>